<dbReference type="InterPro" id="IPR011206">
    <property type="entry name" value="Citrate_lyase_beta/mcl1/mcl2"/>
</dbReference>
<dbReference type="PANTHER" id="PTHR32308">
    <property type="entry name" value="LYASE BETA SUBUNIT, PUTATIVE (AFU_ORTHOLOGUE AFUA_4G13030)-RELATED"/>
    <property type="match status" value="1"/>
</dbReference>
<accession>A0A1G7RX64</accession>
<dbReference type="GO" id="GO:0000287">
    <property type="term" value="F:magnesium ion binding"/>
    <property type="evidence" value="ECO:0007669"/>
    <property type="project" value="TreeGrafter"/>
</dbReference>
<keyword evidence="4 6" id="KW-0460">Magnesium</keyword>
<name>A0A1G7RX64_9HYPH</name>
<feature type="binding site" evidence="6">
    <location>
        <position position="115"/>
    </location>
    <ligand>
        <name>Mg(2+)</name>
        <dbReference type="ChEBI" id="CHEBI:18420"/>
    </ligand>
</feature>
<dbReference type="Gene3D" id="3.20.20.60">
    <property type="entry name" value="Phosphoenolpyruvate-binding domains"/>
    <property type="match status" value="1"/>
</dbReference>
<keyword evidence="8" id="KW-0456">Lyase</keyword>
<dbReference type="Pfam" id="PF03328">
    <property type="entry name" value="HpcH_HpaI"/>
    <property type="match status" value="1"/>
</dbReference>
<evidence type="ECO:0000256" key="6">
    <source>
        <dbReference type="PIRSR" id="PIRSR015582-2"/>
    </source>
</evidence>
<evidence type="ECO:0000256" key="1">
    <source>
        <dbReference type="ARBA" id="ARBA00001946"/>
    </source>
</evidence>
<reference evidence="8 9" key="1">
    <citation type="submission" date="2016-10" db="EMBL/GenBank/DDBJ databases">
        <authorList>
            <person name="de Groot N.N."/>
        </authorList>
    </citation>
    <scope>NUCLEOTIDE SEQUENCE [LARGE SCALE GENOMIC DNA]</scope>
    <source>
        <strain evidence="8 9">CGMCC 1.10267</strain>
    </source>
</reference>
<feature type="domain" description="HpcH/HpaI aldolase/citrate lyase" evidence="7">
    <location>
        <begin position="4"/>
        <end position="209"/>
    </location>
</feature>
<dbReference type="Proteomes" id="UP000199495">
    <property type="component" value="Unassembled WGS sequence"/>
</dbReference>
<evidence type="ECO:0000259" key="7">
    <source>
        <dbReference type="Pfam" id="PF03328"/>
    </source>
</evidence>
<feature type="binding site" evidence="5">
    <location>
        <position position="115"/>
    </location>
    <ligand>
        <name>substrate</name>
    </ligand>
</feature>
<protein>
    <submittedName>
        <fullName evidence="8">Citrate lyase subunit beta / citryl-CoA lyase</fullName>
    </submittedName>
</protein>
<dbReference type="InterPro" id="IPR015813">
    <property type="entry name" value="Pyrv/PenolPyrv_kinase-like_dom"/>
</dbReference>
<dbReference type="InterPro" id="IPR040442">
    <property type="entry name" value="Pyrv_kinase-like_dom_sf"/>
</dbReference>
<evidence type="ECO:0000313" key="8">
    <source>
        <dbReference type="EMBL" id="SDG15358.1"/>
    </source>
</evidence>
<dbReference type="InterPro" id="IPR005000">
    <property type="entry name" value="Aldolase/citrate-lyase_domain"/>
</dbReference>
<keyword evidence="3 6" id="KW-0479">Metal-binding</keyword>
<dbReference type="OrthoDB" id="9800547at2"/>
<dbReference type="PANTHER" id="PTHR32308:SF10">
    <property type="entry name" value="CITRATE LYASE SUBUNIT BETA"/>
    <property type="match status" value="1"/>
</dbReference>
<dbReference type="RefSeq" id="WP_090589843.1">
    <property type="nucleotide sequence ID" value="NZ_FNCS01000001.1"/>
</dbReference>
<feature type="binding site" evidence="6">
    <location>
        <position position="141"/>
    </location>
    <ligand>
        <name>Mg(2+)</name>
        <dbReference type="ChEBI" id="CHEBI:18420"/>
    </ligand>
</feature>
<dbReference type="AlphaFoldDB" id="A0A1G7RX64"/>
<dbReference type="GO" id="GO:0016829">
    <property type="term" value="F:lyase activity"/>
    <property type="evidence" value="ECO:0007669"/>
    <property type="project" value="UniProtKB-KW"/>
</dbReference>
<dbReference type="EMBL" id="FNCS01000001">
    <property type="protein sequence ID" value="SDG15358.1"/>
    <property type="molecule type" value="Genomic_DNA"/>
</dbReference>
<proteinExistence type="inferred from homology"/>
<evidence type="ECO:0000256" key="2">
    <source>
        <dbReference type="ARBA" id="ARBA00005568"/>
    </source>
</evidence>
<evidence type="ECO:0000256" key="5">
    <source>
        <dbReference type="PIRSR" id="PIRSR015582-1"/>
    </source>
</evidence>
<evidence type="ECO:0000256" key="3">
    <source>
        <dbReference type="ARBA" id="ARBA00022723"/>
    </source>
</evidence>
<feature type="binding site" evidence="5">
    <location>
        <position position="65"/>
    </location>
    <ligand>
        <name>substrate</name>
    </ligand>
</feature>
<keyword evidence="9" id="KW-1185">Reference proteome</keyword>
<dbReference type="STRING" id="440168.SAMN04487974_101180"/>
<organism evidence="8 9">
    <name type="scientific">Pelagibacterium luteolum</name>
    <dbReference type="NCBI Taxonomy" id="440168"/>
    <lineage>
        <taxon>Bacteria</taxon>
        <taxon>Pseudomonadati</taxon>
        <taxon>Pseudomonadota</taxon>
        <taxon>Alphaproteobacteria</taxon>
        <taxon>Hyphomicrobiales</taxon>
        <taxon>Devosiaceae</taxon>
        <taxon>Pelagibacterium</taxon>
    </lineage>
</organism>
<evidence type="ECO:0000256" key="4">
    <source>
        <dbReference type="ARBA" id="ARBA00022842"/>
    </source>
</evidence>
<dbReference type="GO" id="GO:0006107">
    <property type="term" value="P:oxaloacetate metabolic process"/>
    <property type="evidence" value="ECO:0007669"/>
    <property type="project" value="TreeGrafter"/>
</dbReference>
<comment type="cofactor">
    <cofactor evidence="1">
        <name>Mg(2+)</name>
        <dbReference type="ChEBI" id="CHEBI:18420"/>
    </cofactor>
</comment>
<dbReference type="SUPFAM" id="SSF51621">
    <property type="entry name" value="Phosphoenolpyruvate/pyruvate domain"/>
    <property type="match status" value="1"/>
</dbReference>
<dbReference type="PIRSF" id="PIRSF015582">
    <property type="entry name" value="Cit_lyase_B"/>
    <property type="match status" value="1"/>
</dbReference>
<comment type="similarity">
    <text evidence="2">Belongs to the HpcH/HpaI aldolase family.</text>
</comment>
<gene>
    <name evidence="8" type="ORF">SAMN04487974_101180</name>
</gene>
<evidence type="ECO:0000313" key="9">
    <source>
        <dbReference type="Proteomes" id="UP000199495"/>
    </source>
</evidence>
<sequence>MTLRSLLYVPADNERFVAKAHTRGADAIILDLEDSIRPERRDMACDALPASIASARRNGAKIFVRINPEPETSARDTSAARAAGADALYVSKASRSRIETLATEAPGLALFALIEDPAALLDAAAIAAHPAVAGLSVGGEDLATALGAQPDPDTLKMPKLMVHYAAKAHGKLSLGLFRTIADYADLKAIETAAREARRHGFDGASCVHPSAVPILNLAFAPTPEDMAWAHRVIAAADASPSGAFVLDGRMIDAPIIARARAMI</sequence>